<comment type="subcellular location">
    <subcellularLocation>
        <location evidence="1">Cytoplasm</location>
        <location evidence="1">Cytoskeleton</location>
        <location evidence="1">Microtubule organizing center</location>
    </subcellularLocation>
</comment>
<feature type="coiled-coil region" evidence="6">
    <location>
        <begin position="516"/>
        <end position="771"/>
    </location>
</feature>
<gene>
    <name evidence="9" type="primary">pcp1</name>
    <name evidence="9" type="ORF">AWJ20_915</name>
</gene>
<feature type="domain" description="Pericentrin/AKAP-450 centrosomal targeting" evidence="8">
    <location>
        <begin position="874"/>
        <end position="942"/>
    </location>
</feature>
<dbReference type="KEGG" id="slb:AWJ20_915"/>
<keyword evidence="2" id="KW-0963">Cytoplasm</keyword>
<dbReference type="RefSeq" id="XP_018735130.1">
    <property type="nucleotide sequence ID" value="XM_018882886.1"/>
</dbReference>
<dbReference type="EMBL" id="CP014501">
    <property type="protein sequence ID" value="ANB12653.1"/>
    <property type="molecule type" value="Genomic_DNA"/>
</dbReference>
<proteinExistence type="predicted"/>
<name>A0A167D9Q2_9ASCO</name>
<feature type="coiled-coil region" evidence="6">
    <location>
        <begin position="205"/>
        <end position="487"/>
    </location>
</feature>
<feature type="region of interest" description="Disordered" evidence="7">
    <location>
        <begin position="1"/>
        <end position="22"/>
    </location>
</feature>
<dbReference type="GO" id="GO:0005737">
    <property type="term" value="C:cytoplasm"/>
    <property type="evidence" value="ECO:0007669"/>
    <property type="project" value="UniProtKB-ARBA"/>
</dbReference>
<dbReference type="Pfam" id="PF10495">
    <property type="entry name" value="PACT_coil_coil"/>
    <property type="match status" value="1"/>
</dbReference>
<evidence type="ECO:0000313" key="10">
    <source>
        <dbReference type="Proteomes" id="UP000189580"/>
    </source>
</evidence>
<feature type="region of interest" description="Disordered" evidence="7">
    <location>
        <begin position="36"/>
        <end position="85"/>
    </location>
</feature>
<dbReference type="InterPro" id="IPR019528">
    <property type="entry name" value="PACT_domain"/>
</dbReference>
<keyword evidence="4 6" id="KW-0175">Coiled coil</keyword>
<dbReference type="GeneID" id="30038000"/>
<keyword evidence="10" id="KW-1185">Reference proteome</keyword>
<dbReference type="AlphaFoldDB" id="A0A167D9Q2"/>
<dbReference type="GO" id="GO:0005815">
    <property type="term" value="C:microtubule organizing center"/>
    <property type="evidence" value="ECO:0007669"/>
    <property type="project" value="UniProtKB-SubCell"/>
</dbReference>
<evidence type="ECO:0000256" key="5">
    <source>
        <dbReference type="ARBA" id="ARBA00023212"/>
    </source>
</evidence>
<accession>A0A167D9Q2</accession>
<feature type="compositionally biased region" description="Low complexity" evidence="7">
    <location>
        <begin position="74"/>
        <end position="83"/>
    </location>
</feature>
<evidence type="ECO:0000256" key="4">
    <source>
        <dbReference type="ARBA" id="ARBA00023054"/>
    </source>
</evidence>
<evidence type="ECO:0000256" key="6">
    <source>
        <dbReference type="SAM" id="Coils"/>
    </source>
</evidence>
<sequence length="974" mass="112553">MYSKNSAGAGGGTASRSGGGGATGRKFYFKDIDASLDTTPSIPRRTVLSGLGQTGHPKLLSTPGSSESSKRQSAAATGATGTGREFTPLLRTVAKPENAKIPQGFESYRKPDPLLFDEYQDTVSLESFDKSAMYSSRKKKHAGVESLLQTNRGKENKLLGESSIPLKEQEKVIYEQKNLIFDLQLRINLLEQCTPENVHEVAMQNADLKQEIIKYRTELESLKLRLEQMEREKAAAAAQPANASTSESRILLKNQEISELNDRLEELQEEISKLKDTVDEKDEKIDELEQARSELEQDLDNAKGDESTIALTKELQDKVDDLESEVDNLQHENRQLLRQKESLEDDNEKLREELEADNTHDNKEIEEMKKELYKLRKENRDMQVDFSDLQRANQQLEAQVNDKNAKLDQALAEALSYKEDALRQTTRVQELQDLLQDQMSETGRAEEQAYGDVQLLKSELQSKSSIVKTLEIECEALQTELLNVKSQYSAASGELESVKILMNRTSVDSENYKKERDYFEQKLHETQSKMDRLSRQANESIMDKTHSEDMLELKNELRRKDQELDRKANLWRQDKMYLEEKVQNLERIKSTYEEQERNLLKDKSSSVQEAISLEKSKHEQNKKSLELEISQLKTTISNLNADIDQLRAQEKLHKTLQTELQEKEDDIMASQHQLIMMEDMKNETEEKLSRLRVAHTSLENTVTALREANETERQSRLKYETELREVQAELVKLTREKESMELAKEGVENKLELLEIKHEKLKARFDAVTETCSKLKTKLSDSRYDMSQSMIQQTASASSKYIQKCKDYAREIQRIRINEQTLEAQVERYKNHAIKLKERLNNVNSTRPAKSETHHQQELKGMLVQMQYLKQVATRESQYRSDLEFMKQFFMLQIASYQACNRADLAILQTMGIYPDYDRTAKKRPKLQSVAFVIIAAIRLKKRYEVRDSQLQKSNQLSVIRSEWRRNRRRSTQA</sequence>
<keyword evidence="3" id="KW-0597">Phosphoprotein</keyword>
<evidence type="ECO:0000256" key="1">
    <source>
        <dbReference type="ARBA" id="ARBA00004267"/>
    </source>
</evidence>
<evidence type="ECO:0000313" key="9">
    <source>
        <dbReference type="EMBL" id="ANB12653.1"/>
    </source>
</evidence>
<dbReference type="Proteomes" id="UP000189580">
    <property type="component" value="Chromosome a"/>
</dbReference>
<organism evidence="9 10">
    <name type="scientific">Sugiyamaella lignohabitans</name>
    <dbReference type="NCBI Taxonomy" id="796027"/>
    <lineage>
        <taxon>Eukaryota</taxon>
        <taxon>Fungi</taxon>
        <taxon>Dikarya</taxon>
        <taxon>Ascomycota</taxon>
        <taxon>Saccharomycotina</taxon>
        <taxon>Dipodascomycetes</taxon>
        <taxon>Dipodascales</taxon>
        <taxon>Trichomonascaceae</taxon>
        <taxon>Sugiyamaella</taxon>
    </lineage>
</organism>
<feature type="coiled-coil region" evidence="6">
    <location>
        <begin position="805"/>
        <end position="846"/>
    </location>
</feature>
<protein>
    <submittedName>
        <fullName evidence="9">Pericentrin Pcp1</fullName>
    </submittedName>
</protein>
<evidence type="ECO:0000256" key="3">
    <source>
        <dbReference type="ARBA" id="ARBA00022553"/>
    </source>
</evidence>
<keyword evidence="5" id="KW-0206">Cytoskeleton</keyword>
<dbReference type="Gene3D" id="1.20.5.340">
    <property type="match status" value="1"/>
</dbReference>
<evidence type="ECO:0000259" key="8">
    <source>
        <dbReference type="Pfam" id="PF10495"/>
    </source>
</evidence>
<evidence type="ECO:0000256" key="2">
    <source>
        <dbReference type="ARBA" id="ARBA00022490"/>
    </source>
</evidence>
<reference evidence="9 10" key="1">
    <citation type="submission" date="2016-02" db="EMBL/GenBank/DDBJ databases">
        <title>Complete genome sequence and transcriptome regulation of the pentose utilising yeast Sugiyamaella lignohabitans.</title>
        <authorList>
            <person name="Bellasio M."/>
            <person name="Peymann A."/>
            <person name="Valli M."/>
            <person name="Sipitzky M."/>
            <person name="Graf A."/>
            <person name="Sauer M."/>
            <person name="Marx H."/>
            <person name="Mattanovich D."/>
        </authorList>
    </citation>
    <scope>NUCLEOTIDE SEQUENCE [LARGE SCALE GENOMIC DNA]</scope>
    <source>
        <strain evidence="9 10">CBS 10342</strain>
    </source>
</reference>
<dbReference type="OrthoDB" id="4086665at2759"/>
<feature type="compositionally biased region" description="Gly residues" evidence="7">
    <location>
        <begin position="8"/>
        <end position="22"/>
    </location>
</feature>
<evidence type="ECO:0000256" key="7">
    <source>
        <dbReference type="SAM" id="MobiDB-lite"/>
    </source>
</evidence>